<dbReference type="GO" id="GO:0061844">
    <property type="term" value="P:antimicrobial humoral immune response mediated by antimicrobial peptide"/>
    <property type="evidence" value="ECO:0007669"/>
    <property type="project" value="TreeGrafter"/>
</dbReference>
<keyword evidence="7 10" id="KW-0732">Signal</keyword>
<dbReference type="GO" id="GO:0042595">
    <property type="term" value="P:behavioral response to starvation"/>
    <property type="evidence" value="ECO:0007669"/>
    <property type="project" value="Ensembl"/>
</dbReference>
<dbReference type="GO" id="GO:0005179">
    <property type="term" value="F:hormone activity"/>
    <property type="evidence" value="ECO:0007669"/>
    <property type="project" value="UniProtKB-KW"/>
</dbReference>
<evidence type="ECO:0000256" key="1">
    <source>
        <dbReference type="ARBA" id="ARBA00004613"/>
    </source>
</evidence>
<dbReference type="PANTHER" id="PTHR20950">
    <property type="entry name" value="GALANIN-RELATED PEPTIDE"/>
    <property type="match status" value="1"/>
</dbReference>
<keyword evidence="6" id="KW-0372">Hormone</keyword>
<evidence type="ECO:0000256" key="7">
    <source>
        <dbReference type="ARBA" id="ARBA00022729"/>
    </source>
</evidence>
<dbReference type="Proteomes" id="UP000694540">
    <property type="component" value="Unplaced"/>
</dbReference>
<dbReference type="InterPro" id="IPR008174">
    <property type="entry name" value="Galanin"/>
</dbReference>
<dbReference type="GO" id="GO:0007218">
    <property type="term" value="P:neuropeptide signaling pathway"/>
    <property type="evidence" value="ECO:0007669"/>
    <property type="project" value="UniProtKB-KW"/>
</dbReference>
<dbReference type="PANTHER" id="PTHR20950:SF1">
    <property type="entry name" value="GALANIN-LIKE PEPTIDE"/>
    <property type="match status" value="1"/>
</dbReference>
<dbReference type="GO" id="GO:0005576">
    <property type="term" value="C:extracellular region"/>
    <property type="evidence" value="ECO:0007669"/>
    <property type="project" value="UniProtKB-SubCell"/>
</dbReference>
<evidence type="ECO:0000259" key="11">
    <source>
        <dbReference type="PROSITE" id="PS00861"/>
    </source>
</evidence>
<dbReference type="GO" id="GO:0050829">
    <property type="term" value="P:defense response to Gram-negative bacterium"/>
    <property type="evidence" value="ECO:0007669"/>
    <property type="project" value="TreeGrafter"/>
</dbReference>
<organism evidence="12 13">
    <name type="scientific">Catagonus wagneri</name>
    <name type="common">Chacoan peccary</name>
    <dbReference type="NCBI Taxonomy" id="51154"/>
    <lineage>
        <taxon>Eukaryota</taxon>
        <taxon>Metazoa</taxon>
        <taxon>Chordata</taxon>
        <taxon>Craniata</taxon>
        <taxon>Vertebrata</taxon>
        <taxon>Euteleostomi</taxon>
        <taxon>Mammalia</taxon>
        <taxon>Eutheria</taxon>
        <taxon>Laurasiatheria</taxon>
        <taxon>Artiodactyla</taxon>
        <taxon>Suina</taxon>
        <taxon>Tayassuidae</taxon>
        <taxon>Catagonus</taxon>
    </lineage>
</organism>
<reference evidence="12" key="1">
    <citation type="submission" date="2025-08" db="UniProtKB">
        <authorList>
            <consortium name="Ensembl"/>
        </authorList>
    </citation>
    <scope>IDENTIFICATION</scope>
</reference>
<feature type="domain" description="Galanin" evidence="11">
    <location>
        <begin position="31"/>
        <end position="43"/>
    </location>
</feature>
<evidence type="ECO:0000256" key="5">
    <source>
        <dbReference type="ARBA" id="ARBA00022685"/>
    </source>
</evidence>
<evidence type="ECO:0000256" key="6">
    <source>
        <dbReference type="ARBA" id="ARBA00022702"/>
    </source>
</evidence>
<feature type="signal peptide" evidence="10">
    <location>
        <begin position="1"/>
        <end position="23"/>
    </location>
</feature>
<evidence type="ECO:0000256" key="4">
    <source>
        <dbReference type="ARBA" id="ARBA00022525"/>
    </source>
</evidence>
<dbReference type="GO" id="GO:0032098">
    <property type="term" value="P:regulation of appetite"/>
    <property type="evidence" value="ECO:0007669"/>
    <property type="project" value="Ensembl"/>
</dbReference>
<gene>
    <name evidence="12" type="primary">GALP</name>
</gene>
<evidence type="ECO:0000256" key="2">
    <source>
        <dbReference type="ARBA" id="ARBA00006871"/>
    </source>
</evidence>
<dbReference type="Ensembl" id="ENSCWAT00000013563.1">
    <property type="protein sequence ID" value="ENSCWAP00000012480.1"/>
    <property type="gene ID" value="ENSCWAG00000009762.1"/>
</dbReference>
<evidence type="ECO:0000256" key="8">
    <source>
        <dbReference type="ARBA" id="ARBA00023320"/>
    </source>
</evidence>
<evidence type="ECO:0000256" key="9">
    <source>
        <dbReference type="ARBA" id="ARBA00025486"/>
    </source>
</evidence>
<keyword evidence="4" id="KW-0964">Secreted</keyword>
<protein>
    <recommendedName>
        <fullName evidence="3">Galanin-like peptide</fullName>
    </recommendedName>
</protein>
<dbReference type="PROSITE" id="PS00861">
    <property type="entry name" value="GALANIN"/>
    <property type="match status" value="1"/>
</dbReference>
<evidence type="ECO:0000256" key="3">
    <source>
        <dbReference type="ARBA" id="ARBA00016022"/>
    </source>
</evidence>
<dbReference type="GeneTree" id="ENSGT00390000016349"/>
<dbReference type="AlphaFoldDB" id="A0A8C3WDG8"/>
<evidence type="ECO:0000313" key="12">
    <source>
        <dbReference type="Ensembl" id="ENSCWAP00000012480.1"/>
    </source>
</evidence>
<keyword evidence="8" id="KW-0527">Neuropeptide</keyword>
<comment type="function">
    <text evidence="9">Hypothalamic neuropeptide which binds to the G-protein-coupled galanin receptors (GALR1, GALR2 and GALR3). Involved in a large number of putative physiological functions in CNS homeostatic processes, including the regulation of gonadotropin-releasing hormone secretion.</text>
</comment>
<name>A0A8C3WDG8_9CETA</name>
<evidence type="ECO:0000313" key="13">
    <source>
        <dbReference type="Proteomes" id="UP000694540"/>
    </source>
</evidence>
<proteinExistence type="inferred from homology"/>
<sequence length="114" mass="12095">MAPTVPLLFLAVLLSLTESPASASVHRGRGGWTLNSAGYLLGPALHAPPRAEGGRKGKTALGMQALWKVIDGLPYLRSQLASKRSLRETFATPGFGDLGMLSKKVPKEKDALQT</sequence>
<reference evidence="12" key="2">
    <citation type="submission" date="2025-09" db="UniProtKB">
        <authorList>
            <consortium name="Ensembl"/>
        </authorList>
    </citation>
    <scope>IDENTIFICATION</scope>
</reference>
<feature type="chain" id="PRO_5034022142" description="Galanin-like peptide" evidence="10">
    <location>
        <begin position="24"/>
        <end position="114"/>
    </location>
</feature>
<comment type="similarity">
    <text evidence="2">Belongs to the galanin family.</text>
</comment>
<accession>A0A8C3WDG8</accession>
<dbReference type="Pfam" id="PF01296">
    <property type="entry name" value="Galanin"/>
    <property type="match status" value="1"/>
</dbReference>
<dbReference type="InterPro" id="IPR039244">
    <property type="entry name" value="GALP"/>
</dbReference>
<keyword evidence="5" id="KW-0165">Cleavage on pair of basic residues</keyword>
<comment type="subcellular location">
    <subcellularLocation>
        <location evidence="1">Secreted</location>
    </subcellularLocation>
</comment>
<keyword evidence="13" id="KW-1185">Reference proteome</keyword>
<evidence type="ECO:0000256" key="10">
    <source>
        <dbReference type="SAM" id="SignalP"/>
    </source>
</evidence>